<dbReference type="PROSITE" id="PS00329">
    <property type="entry name" value="HSP70_2"/>
    <property type="match status" value="1"/>
</dbReference>
<gene>
    <name evidence="6" type="ORF">EC912_10561</name>
</gene>
<evidence type="ECO:0000313" key="7">
    <source>
        <dbReference type="Proteomes" id="UP000295645"/>
    </source>
</evidence>
<dbReference type="PROSITE" id="PS00297">
    <property type="entry name" value="HSP70_1"/>
    <property type="match status" value="1"/>
</dbReference>
<dbReference type="PRINTS" id="PR00301">
    <property type="entry name" value="HEATSHOCK70"/>
</dbReference>
<dbReference type="Gene3D" id="2.60.34.10">
    <property type="entry name" value="Substrate Binding Domain Of DNAk, Chain A, domain 1"/>
    <property type="match status" value="1"/>
</dbReference>
<dbReference type="OrthoDB" id="9766019at2"/>
<accession>A0A4R3YLU0</accession>
<dbReference type="InterPro" id="IPR018181">
    <property type="entry name" value="Heat_shock_70_CS"/>
</dbReference>
<protein>
    <submittedName>
        <fullName evidence="6">Molecular chaperone HscC</fullName>
    </submittedName>
</protein>
<reference evidence="6 7" key="1">
    <citation type="submission" date="2019-03" db="EMBL/GenBank/DDBJ databases">
        <title>Above-ground endophytic microbial communities from plants in different locations in the United States.</title>
        <authorList>
            <person name="Frank C."/>
        </authorList>
    </citation>
    <scope>NUCLEOTIDE SEQUENCE [LARGE SCALE GENOMIC DNA]</scope>
    <source>
        <strain evidence="6 7">LP_13_YM</strain>
    </source>
</reference>
<evidence type="ECO:0000256" key="4">
    <source>
        <dbReference type="ARBA" id="ARBA00023186"/>
    </source>
</evidence>
<dbReference type="Pfam" id="PF00012">
    <property type="entry name" value="HSP70"/>
    <property type="match status" value="1"/>
</dbReference>
<dbReference type="GO" id="GO:0140662">
    <property type="term" value="F:ATP-dependent protein folding chaperone"/>
    <property type="evidence" value="ECO:0007669"/>
    <property type="project" value="InterPro"/>
</dbReference>
<dbReference type="SUPFAM" id="SSF53067">
    <property type="entry name" value="Actin-like ATPase domain"/>
    <property type="match status" value="2"/>
</dbReference>
<dbReference type="Proteomes" id="UP000295645">
    <property type="component" value="Unassembled WGS sequence"/>
</dbReference>
<name>A0A4R3YLU0_9GAMM</name>
<dbReference type="AlphaFoldDB" id="A0A4R3YLU0"/>
<dbReference type="Gene3D" id="3.90.640.10">
    <property type="entry name" value="Actin, Chain A, domain 4"/>
    <property type="match status" value="1"/>
</dbReference>
<dbReference type="FunFam" id="3.30.420.40:FF:000071">
    <property type="entry name" value="Molecular chaperone DnaK"/>
    <property type="match status" value="1"/>
</dbReference>
<keyword evidence="2 5" id="KW-0547">Nucleotide-binding</keyword>
<keyword evidence="3 5" id="KW-0067">ATP-binding</keyword>
<dbReference type="PANTHER" id="PTHR19375">
    <property type="entry name" value="HEAT SHOCK PROTEIN 70KDA"/>
    <property type="match status" value="1"/>
</dbReference>
<dbReference type="SUPFAM" id="SSF100920">
    <property type="entry name" value="Heat shock protein 70kD (HSP70), peptide-binding domain"/>
    <property type="match status" value="1"/>
</dbReference>
<dbReference type="InterPro" id="IPR013126">
    <property type="entry name" value="Hsp_70_fam"/>
</dbReference>
<dbReference type="EMBL" id="SMCS01000005">
    <property type="protein sequence ID" value="TCV93201.1"/>
    <property type="molecule type" value="Genomic_DNA"/>
</dbReference>
<dbReference type="GO" id="GO:0005524">
    <property type="term" value="F:ATP binding"/>
    <property type="evidence" value="ECO:0007669"/>
    <property type="project" value="UniProtKB-KW"/>
</dbReference>
<dbReference type="RefSeq" id="WP_132144820.1">
    <property type="nucleotide sequence ID" value="NZ_SMCS01000005.1"/>
</dbReference>
<organism evidence="6 7">
    <name type="scientific">Luteibacter rhizovicinus</name>
    <dbReference type="NCBI Taxonomy" id="242606"/>
    <lineage>
        <taxon>Bacteria</taxon>
        <taxon>Pseudomonadati</taxon>
        <taxon>Pseudomonadota</taxon>
        <taxon>Gammaproteobacteria</taxon>
        <taxon>Lysobacterales</taxon>
        <taxon>Rhodanobacteraceae</taxon>
        <taxon>Luteibacter</taxon>
    </lineage>
</organism>
<evidence type="ECO:0000256" key="2">
    <source>
        <dbReference type="ARBA" id="ARBA00022741"/>
    </source>
</evidence>
<sequence length="565" mass="62095">MLVGIDLGTTHSLVSVWTDDGPRLIPNAQGKFLTPSVVGVDDAGIVLVGAQAQGRLVSHPQSTVAAFKRYMGTDRVTQLGDHRFRSEELSALVLKSLLADVRAELGVDATEAVISVPAYFSDAQRKATRNAGALAGIRVDRLVNEPTAAALAYGLEQRGNESRFLVLDLGGGTFDVSILEIFDGVMEVHATAGDNYLGGEDFVDVLMHEFCANHALDAGTLDDADRARLRDGMERIKRRLSQGPVTDASVELARATYSFSIDESTFEQRAGSLMARMRAPIERALRDAKLSSGDLDDILLVGGASRMPMVSRLITRMFGRLPLRHIHPDEAIARGTAVMAGLLSRAEALSEVVMTDVCPYTLGIEITRRGEGGHHQDGMFAPVIERNTVVPTSRVETFHPVTDYQATLKLRVFQGEAPRVVNNVLLGEIEVPLPRARAQDTPVDVRFTYDVSGIIQVEALVQSTQERHQLVILHNPGILDDAEVARRLVLLSHLKIHPREDQVNVTLIERAERLYEERTGEVRRMLTEWLQGFRGVLETQDPLRIRSAQKRMDELLSSVEADSPV</sequence>
<keyword evidence="7" id="KW-1185">Reference proteome</keyword>
<comment type="similarity">
    <text evidence="1 5">Belongs to the heat shock protein 70 family.</text>
</comment>
<evidence type="ECO:0000313" key="6">
    <source>
        <dbReference type="EMBL" id="TCV93201.1"/>
    </source>
</evidence>
<dbReference type="PROSITE" id="PS01036">
    <property type="entry name" value="HSP70_3"/>
    <property type="match status" value="1"/>
</dbReference>
<dbReference type="InterPro" id="IPR029047">
    <property type="entry name" value="HSP70_peptide-bd_sf"/>
</dbReference>
<evidence type="ECO:0000256" key="5">
    <source>
        <dbReference type="RuleBase" id="RU003322"/>
    </source>
</evidence>
<evidence type="ECO:0000256" key="1">
    <source>
        <dbReference type="ARBA" id="ARBA00007381"/>
    </source>
</evidence>
<dbReference type="InterPro" id="IPR043129">
    <property type="entry name" value="ATPase_NBD"/>
</dbReference>
<evidence type="ECO:0000256" key="3">
    <source>
        <dbReference type="ARBA" id="ARBA00022840"/>
    </source>
</evidence>
<comment type="caution">
    <text evidence="6">The sequence shown here is derived from an EMBL/GenBank/DDBJ whole genome shotgun (WGS) entry which is preliminary data.</text>
</comment>
<proteinExistence type="inferred from homology"/>
<dbReference type="Gene3D" id="3.30.420.40">
    <property type="match status" value="2"/>
</dbReference>
<keyword evidence="4" id="KW-0143">Chaperone</keyword>